<dbReference type="Pfam" id="PF15385">
    <property type="entry name" value="SARG"/>
    <property type="match status" value="2"/>
</dbReference>
<dbReference type="PANTHER" id="PTHR21555">
    <property type="entry name" value="SPECIFICALLY ANDROGEN-REGULATED GENE PROTEIN"/>
    <property type="match status" value="1"/>
</dbReference>
<feature type="compositionally biased region" description="Basic and acidic residues" evidence="1">
    <location>
        <begin position="275"/>
        <end position="292"/>
    </location>
</feature>
<evidence type="ECO:0000256" key="1">
    <source>
        <dbReference type="SAM" id="MobiDB-lite"/>
    </source>
</evidence>
<feature type="compositionally biased region" description="Basic and acidic residues" evidence="1">
    <location>
        <begin position="560"/>
        <end position="583"/>
    </location>
</feature>
<dbReference type="eggNOG" id="ENOG502RGW5">
    <property type="taxonomic scope" value="Eukaryota"/>
</dbReference>
<name>A0A151MAQ1_ALLMI</name>
<sequence>MKQPGVFKTERGRANVLLKPASSSGAAEERTSCQFDLEALTLVLCAMPKEELWLGMAGQDSGSCDSMGSTTSNHSGFSNNNYDYLSVEEKECLMFLEETIDSLDAEADSGVSTDETDYAEPSKAWSKREVIPKGPDNRSRSESLAQWHEVEQKGDPSVSALSRSAPALVSSSGCCNLPRGAGVVSAHTNKASVCKATDLRVQGPTPTAQETGRSSWMFPKKEGIKDMSSDRPNWSIKMKPLESIIIQPPEPFQDPVTINNQQIASKGSGNSSKDPSCESEAKMEYVEADRNRPRAVSQRPAAEEAELPQKEVAIPNPVAPKHCEMGLQRDAIPPGSPDNSATEEAALDSDLKRGPPTAPKPRKLPPNIILKTSKNYPVPLIIDPSHRIKAPSQPPASHKPSAAAASDTSGHLDPKEQERARREALEKLGLPQDKGRAPDAHVKPATSPKPKEASFFIPRAADRNDIASNKEVNFIANKSQPHDPSFSGPEKVAPGLRQMHFKSNTLERSGVGLSSYISSSKDQNVKNSSSLGKTSFIDKITPSFLKNSRPRPASLGMGKDFGHLQEHQVGKAELSKSDKRRSDSLQNYSKLARPPCISVKIAPKGATEEHRREALKKLGLLKE</sequence>
<accession>A0A151MAQ1</accession>
<dbReference type="EMBL" id="AKHW03006286">
    <property type="protein sequence ID" value="KYO21598.1"/>
    <property type="molecule type" value="Genomic_DNA"/>
</dbReference>
<dbReference type="STRING" id="8496.A0A151MAQ1"/>
<evidence type="ECO:0000313" key="2">
    <source>
        <dbReference type="EMBL" id="KYO21598.1"/>
    </source>
</evidence>
<feature type="compositionally biased region" description="Polar residues" evidence="1">
    <location>
        <begin position="262"/>
        <end position="274"/>
    </location>
</feature>
<organism evidence="2 3">
    <name type="scientific">Alligator mississippiensis</name>
    <name type="common">American alligator</name>
    <dbReference type="NCBI Taxonomy" id="8496"/>
    <lineage>
        <taxon>Eukaryota</taxon>
        <taxon>Metazoa</taxon>
        <taxon>Chordata</taxon>
        <taxon>Craniata</taxon>
        <taxon>Vertebrata</taxon>
        <taxon>Euteleostomi</taxon>
        <taxon>Archelosauria</taxon>
        <taxon>Archosauria</taxon>
        <taxon>Crocodylia</taxon>
        <taxon>Alligatoridae</taxon>
        <taxon>Alligatorinae</taxon>
        <taxon>Alligator</taxon>
    </lineage>
</organism>
<feature type="region of interest" description="Disordered" evidence="1">
    <location>
        <begin position="106"/>
        <end position="143"/>
    </location>
</feature>
<keyword evidence="3" id="KW-1185">Reference proteome</keyword>
<dbReference type="GO" id="GO:0005737">
    <property type="term" value="C:cytoplasm"/>
    <property type="evidence" value="ECO:0007669"/>
    <property type="project" value="TreeGrafter"/>
</dbReference>
<evidence type="ECO:0000313" key="3">
    <source>
        <dbReference type="Proteomes" id="UP000050525"/>
    </source>
</evidence>
<feature type="compositionally biased region" description="Basic and acidic residues" evidence="1">
    <location>
        <begin position="126"/>
        <end position="141"/>
    </location>
</feature>
<dbReference type="InterPro" id="IPR026152">
    <property type="entry name" value="SARG"/>
</dbReference>
<dbReference type="Proteomes" id="UP000050525">
    <property type="component" value="Unassembled WGS sequence"/>
</dbReference>
<reference evidence="2 3" key="1">
    <citation type="journal article" date="2012" name="Genome Biol.">
        <title>Sequencing three crocodilian genomes to illuminate the evolution of archosaurs and amniotes.</title>
        <authorList>
            <person name="St John J.A."/>
            <person name="Braun E.L."/>
            <person name="Isberg S.R."/>
            <person name="Miles L.G."/>
            <person name="Chong A.Y."/>
            <person name="Gongora J."/>
            <person name="Dalzell P."/>
            <person name="Moran C."/>
            <person name="Bed'hom B."/>
            <person name="Abzhanov A."/>
            <person name="Burgess S.C."/>
            <person name="Cooksey A.M."/>
            <person name="Castoe T.A."/>
            <person name="Crawford N.G."/>
            <person name="Densmore L.D."/>
            <person name="Drew J.C."/>
            <person name="Edwards S.V."/>
            <person name="Faircloth B.C."/>
            <person name="Fujita M.K."/>
            <person name="Greenwold M.J."/>
            <person name="Hoffmann F.G."/>
            <person name="Howard J.M."/>
            <person name="Iguchi T."/>
            <person name="Janes D.E."/>
            <person name="Khan S.Y."/>
            <person name="Kohno S."/>
            <person name="de Koning A.J."/>
            <person name="Lance S.L."/>
            <person name="McCarthy F.M."/>
            <person name="McCormack J.E."/>
            <person name="Merchant M.E."/>
            <person name="Peterson D.G."/>
            <person name="Pollock D.D."/>
            <person name="Pourmand N."/>
            <person name="Raney B.J."/>
            <person name="Roessler K.A."/>
            <person name="Sanford J.R."/>
            <person name="Sawyer R.H."/>
            <person name="Schmidt C.J."/>
            <person name="Triplett E.W."/>
            <person name="Tuberville T.D."/>
            <person name="Venegas-Anaya M."/>
            <person name="Howard J.T."/>
            <person name="Jarvis E.D."/>
            <person name="Guillette L.J.Jr."/>
            <person name="Glenn T.C."/>
            <person name="Green R.E."/>
            <person name="Ray D.A."/>
        </authorList>
    </citation>
    <scope>NUCLEOTIDE SEQUENCE [LARGE SCALE GENOMIC DNA]</scope>
    <source>
        <strain evidence="2">KSC_2009_1</strain>
    </source>
</reference>
<dbReference type="AlphaFoldDB" id="A0A151MAQ1"/>
<dbReference type="PANTHER" id="PTHR21555:SF0">
    <property type="entry name" value="SPECIFICALLY ANDROGEN-REGULATED GENE PROTEIN"/>
    <property type="match status" value="1"/>
</dbReference>
<feature type="compositionally biased region" description="Basic and acidic residues" evidence="1">
    <location>
        <begin position="410"/>
        <end position="426"/>
    </location>
</feature>
<comment type="caution">
    <text evidence="2">The sequence shown here is derived from an EMBL/GenBank/DDBJ whole genome shotgun (WGS) entry which is preliminary data.</text>
</comment>
<feature type="region of interest" description="Disordered" evidence="1">
    <location>
        <begin position="262"/>
        <end position="457"/>
    </location>
</feature>
<feature type="compositionally biased region" description="Basic and acidic residues" evidence="1">
    <location>
        <begin position="433"/>
        <end position="442"/>
    </location>
</feature>
<proteinExistence type="predicted"/>
<feature type="region of interest" description="Disordered" evidence="1">
    <location>
        <begin position="543"/>
        <end position="589"/>
    </location>
</feature>
<feature type="compositionally biased region" description="Low complexity" evidence="1">
    <location>
        <begin position="395"/>
        <end position="406"/>
    </location>
</feature>
<gene>
    <name evidence="2" type="ORF">Y1Q_0003349</name>
</gene>
<protein>
    <submittedName>
        <fullName evidence="2">Specifically androgen-regulated protein</fullName>
    </submittedName>
</protein>